<gene>
    <name evidence="2" type="ORF">AUP74_01103</name>
</gene>
<dbReference type="PANTHER" id="PTHR38765">
    <property type="entry name" value="DUF484 DOMAIN-CONTAINING PROTEIN"/>
    <property type="match status" value="1"/>
</dbReference>
<dbReference type="InterPro" id="IPR029016">
    <property type="entry name" value="GAF-like_dom_sf"/>
</dbReference>
<keyword evidence="3" id="KW-1185">Reference proteome</keyword>
<dbReference type="STRING" id="1769779.AUP74_01103"/>
<dbReference type="Gene3D" id="3.30.450.40">
    <property type="match status" value="1"/>
</dbReference>
<dbReference type="PATRIC" id="fig|1769779.3.peg.1124"/>
<dbReference type="PANTHER" id="PTHR38765:SF1">
    <property type="entry name" value="DUF484 DOMAIN-CONTAINING PROTEIN"/>
    <property type="match status" value="1"/>
</dbReference>
<dbReference type="Pfam" id="PF04340">
    <property type="entry name" value="DUF484"/>
    <property type="match status" value="1"/>
</dbReference>
<evidence type="ECO:0000313" key="2">
    <source>
        <dbReference type="EMBL" id="AOS96567.1"/>
    </source>
</evidence>
<proteinExistence type="predicted"/>
<reference evidence="3" key="1">
    <citation type="submission" date="2016-01" db="EMBL/GenBank/DDBJ databases">
        <title>Complete genome sequence of Microbulbifer sp. CCB-MM1, a halophile isolated from Matang Mangrove Forest, Perak.</title>
        <authorList>
            <person name="Moh T.H."/>
            <person name="Dinesh B."/>
            <person name="Lau N.-S."/>
            <person name="Go F."/>
            <person name="Alexander Chong S.-C."/>
        </authorList>
    </citation>
    <scope>NUCLEOTIDE SEQUENCE [LARGE SCALE GENOMIC DNA]</scope>
    <source>
        <strain evidence="3">CCB-MM1</strain>
    </source>
</reference>
<accession>A0A1C9W616</accession>
<evidence type="ECO:0000313" key="3">
    <source>
        <dbReference type="Proteomes" id="UP000095672"/>
    </source>
</evidence>
<dbReference type="InterPro" id="IPR007435">
    <property type="entry name" value="DUF484"/>
</dbReference>
<evidence type="ECO:0000256" key="1">
    <source>
        <dbReference type="SAM" id="MobiDB-lite"/>
    </source>
</evidence>
<dbReference type="Proteomes" id="UP000095672">
    <property type="component" value="Chromosome"/>
</dbReference>
<evidence type="ECO:0008006" key="4">
    <source>
        <dbReference type="Google" id="ProtNLM"/>
    </source>
</evidence>
<feature type="region of interest" description="Disordered" evidence="1">
    <location>
        <begin position="1"/>
        <end position="21"/>
    </location>
</feature>
<dbReference type="KEGG" id="micc:AUP74_01103"/>
<dbReference type="AlphaFoldDB" id="A0A1C9W616"/>
<dbReference type="EMBL" id="CP014143">
    <property type="protein sequence ID" value="AOS96567.1"/>
    <property type="molecule type" value="Genomic_DNA"/>
</dbReference>
<protein>
    <recommendedName>
        <fullName evidence="4">DUF484 domain-containing protein</fullName>
    </recommendedName>
</protein>
<organism evidence="2 3">
    <name type="scientific">Microbulbifer aggregans</name>
    <dbReference type="NCBI Taxonomy" id="1769779"/>
    <lineage>
        <taxon>Bacteria</taxon>
        <taxon>Pseudomonadati</taxon>
        <taxon>Pseudomonadota</taxon>
        <taxon>Gammaproteobacteria</taxon>
        <taxon>Cellvibrionales</taxon>
        <taxon>Microbulbiferaceae</taxon>
        <taxon>Microbulbifer</taxon>
    </lineage>
</organism>
<dbReference type="RefSeq" id="WP_083260839.1">
    <property type="nucleotide sequence ID" value="NZ_CP014143.1"/>
</dbReference>
<name>A0A1C9W616_9GAMM</name>
<dbReference type="OrthoDB" id="8525200at2"/>
<sequence>MTESSDVTLEALDSDGSGDSKRDRKLLARQVARYLIQNPDFFAEHMELLETIKLPRENGKTVSLMTHQTHLLRERNIEMRQRLDQLLHNARENDQLFLHSRRLMLALLEAESVAEAGAALYPSFASDFGVEFTSLTLFGPLPGGHSDLGEVRCTPRPAAENAIGSILRNGRTVCGILRPAEKAYLFGKDAEAVASAAVVPLANQLGVLAVGSSDPQHYRSSLGTLFLSYIGEVLERLLPRLLDQR</sequence>